<gene>
    <name evidence="4" type="ORF">RhiirC2_841243</name>
</gene>
<evidence type="ECO:0000313" key="5">
    <source>
        <dbReference type="Proteomes" id="UP000233469"/>
    </source>
</evidence>
<dbReference type="Pfam" id="PF13359">
    <property type="entry name" value="DDE_Tnp_4"/>
    <property type="match status" value="1"/>
</dbReference>
<accession>A0A2N1P4C1</accession>
<dbReference type="GO" id="GO:0046872">
    <property type="term" value="F:metal ion binding"/>
    <property type="evidence" value="ECO:0007669"/>
    <property type="project" value="UniProtKB-KW"/>
</dbReference>
<dbReference type="EMBL" id="LLXL01000001">
    <property type="protein sequence ID" value="PKK81037.1"/>
    <property type="molecule type" value="Genomic_DNA"/>
</dbReference>
<dbReference type="AlphaFoldDB" id="A0A2N1P4C1"/>
<keyword evidence="2" id="KW-0479">Metal-binding</keyword>
<reference evidence="4 5" key="2">
    <citation type="submission" date="2017-10" db="EMBL/GenBank/DDBJ databases">
        <title>Extensive intraspecific genome diversity in a model arbuscular mycorrhizal fungus.</title>
        <authorList>
            <person name="Chen E.C.H."/>
            <person name="Morin E."/>
            <person name="Baudet D."/>
            <person name="Noel J."/>
            <person name="Ndikumana S."/>
            <person name="Charron P."/>
            <person name="St-Onge C."/>
            <person name="Giorgi J."/>
            <person name="Grigoriev I.V."/>
            <person name="Roux C."/>
            <person name="Martin F.M."/>
            <person name="Corradi N."/>
        </authorList>
    </citation>
    <scope>NUCLEOTIDE SEQUENCE [LARGE SCALE GENOMIC DNA]</scope>
    <source>
        <strain evidence="4 5">C2</strain>
    </source>
</reference>
<name>A0A2N1P4C1_9GLOM</name>
<dbReference type="Proteomes" id="UP000233469">
    <property type="component" value="Unassembled WGS sequence"/>
</dbReference>
<dbReference type="VEuPathDB" id="FungiDB:RhiirA1_412425"/>
<comment type="cofactor">
    <cofactor evidence="1">
        <name>a divalent metal cation</name>
        <dbReference type="ChEBI" id="CHEBI:60240"/>
    </cofactor>
</comment>
<evidence type="ECO:0000313" key="4">
    <source>
        <dbReference type="EMBL" id="PKK81037.1"/>
    </source>
</evidence>
<reference evidence="4 5" key="1">
    <citation type="submission" date="2016-04" db="EMBL/GenBank/DDBJ databases">
        <title>Genome analyses suggest a sexual origin of heterokaryosis in a supposedly ancient asexual fungus.</title>
        <authorList>
            <person name="Ropars J."/>
            <person name="Sedzielewska K."/>
            <person name="Noel J."/>
            <person name="Charron P."/>
            <person name="Farinelli L."/>
            <person name="Marton T."/>
            <person name="Kruger M."/>
            <person name="Pelin A."/>
            <person name="Brachmann A."/>
            <person name="Corradi N."/>
        </authorList>
    </citation>
    <scope>NUCLEOTIDE SEQUENCE [LARGE SCALE GENOMIC DNA]</scope>
    <source>
        <strain evidence="4 5">C2</strain>
    </source>
</reference>
<evidence type="ECO:0000259" key="3">
    <source>
        <dbReference type="Pfam" id="PF13359"/>
    </source>
</evidence>
<dbReference type="InterPro" id="IPR027806">
    <property type="entry name" value="HARBI1_dom"/>
</dbReference>
<proteinExistence type="predicted"/>
<evidence type="ECO:0000256" key="1">
    <source>
        <dbReference type="ARBA" id="ARBA00001968"/>
    </source>
</evidence>
<comment type="caution">
    <text evidence="4">The sequence shown here is derived from an EMBL/GenBank/DDBJ whole genome shotgun (WGS) entry which is preliminary data.</text>
</comment>
<feature type="domain" description="DDE Tnp4" evidence="3">
    <location>
        <begin position="36"/>
        <end position="89"/>
    </location>
</feature>
<organism evidence="4 5">
    <name type="scientific">Rhizophagus irregularis</name>
    <dbReference type="NCBI Taxonomy" id="588596"/>
    <lineage>
        <taxon>Eukaryota</taxon>
        <taxon>Fungi</taxon>
        <taxon>Fungi incertae sedis</taxon>
        <taxon>Mucoromycota</taxon>
        <taxon>Glomeromycotina</taxon>
        <taxon>Glomeromycetes</taxon>
        <taxon>Glomerales</taxon>
        <taxon>Glomeraceae</taxon>
        <taxon>Rhizophagus</taxon>
    </lineage>
</organism>
<protein>
    <recommendedName>
        <fullName evidence="3">DDE Tnp4 domain-containing protein</fullName>
    </recommendedName>
</protein>
<evidence type="ECO:0000256" key="2">
    <source>
        <dbReference type="ARBA" id="ARBA00022723"/>
    </source>
</evidence>
<sequence>MKAIISHKTSPNSQVREFVHEEFKTIRGIEDIIGSIDGSHFILQNAPIKDKEVYFTRKKRYALHCQGIVDHRGIFLDYNVGWPGSVHDAKEESLDAGSGVWAGLEYMEIWRGIINLLNGRKSLWTRKNLWLWSLGISKMAGSDSKCWNHRIWSILILNLRFWHLNFGQ</sequence>